<dbReference type="InterPro" id="IPR026590">
    <property type="entry name" value="Ssirtuin_cat_dom"/>
</dbReference>
<dbReference type="PANTHER" id="PTHR11085:SF4">
    <property type="entry name" value="NAD-DEPENDENT PROTEIN DEACYLASE"/>
    <property type="match status" value="1"/>
</dbReference>
<dbReference type="EC" id="2.3.1.286" evidence="3"/>
<protein>
    <recommendedName>
        <fullName evidence="3">NAD-dependent protein deacylase</fullName>
        <ecNumber evidence="3">2.3.1.286</ecNumber>
    </recommendedName>
    <alternativeName>
        <fullName evidence="3">Regulatory protein SIR2 homolog</fullName>
    </alternativeName>
</protein>
<comment type="function">
    <text evidence="3">NAD-dependent lysine deacetylase and desuccinylase that specifically removes acetyl and succinyl groups on target proteins. Modulates the activities of several proteins which are inactive in their acylated form.</text>
</comment>
<feature type="binding site" evidence="3 4">
    <location>
        <position position="130"/>
    </location>
    <ligand>
        <name>Zn(2+)</name>
        <dbReference type="ChEBI" id="CHEBI:29105"/>
    </ligand>
</feature>
<dbReference type="GO" id="GO:0017136">
    <property type="term" value="F:histone deacetylase activity, NAD-dependent"/>
    <property type="evidence" value="ECO:0007669"/>
    <property type="project" value="TreeGrafter"/>
</dbReference>
<dbReference type="Gene3D" id="3.40.50.1220">
    <property type="entry name" value="TPP-binding domain"/>
    <property type="match status" value="1"/>
</dbReference>
<dbReference type="GO" id="GO:0070403">
    <property type="term" value="F:NAD+ binding"/>
    <property type="evidence" value="ECO:0007669"/>
    <property type="project" value="UniProtKB-UniRule"/>
</dbReference>
<comment type="caution">
    <text evidence="6">The sequence shown here is derived from an EMBL/GenBank/DDBJ whole genome shotgun (WGS) entry which is preliminary data.</text>
</comment>
<dbReference type="CDD" id="cd01412">
    <property type="entry name" value="SIRT5_Af1_CobB"/>
    <property type="match status" value="1"/>
</dbReference>
<dbReference type="GO" id="GO:0005737">
    <property type="term" value="C:cytoplasm"/>
    <property type="evidence" value="ECO:0007669"/>
    <property type="project" value="UniProtKB-SubCell"/>
</dbReference>
<dbReference type="GO" id="GO:0036055">
    <property type="term" value="F:protein-succinyllysine desuccinylase activity"/>
    <property type="evidence" value="ECO:0007669"/>
    <property type="project" value="UniProtKB-UniRule"/>
</dbReference>
<feature type="binding site" evidence="3">
    <location>
        <begin position="104"/>
        <end position="107"/>
    </location>
    <ligand>
        <name>NAD(+)</name>
        <dbReference type="ChEBI" id="CHEBI:57540"/>
    </ligand>
</feature>
<feature type="active site" description="Proton acceptor" evidence="3 4">
    <location>
        <position position="122"/>
    </location>
</feature>
<feature type="binding site" evidence="3">
    <location>
        <position position="71"/>
    </location>
    <ligand>
        <name>substrate</name>
    </ligand>
</feature>
<comment type="catalytic activity">
    <reaction evidence="3">
        <text>N(6)-succinyl-L-lysyl-[protein] + NAD(+) + H2O = 2''-O-succinyl-ADP-D-ribose + nicotinamide + L-lysyl-[protein]</text>
        <dbReference type="Rhea" id="RHEA:47668"/>
        <dbReference type="Rhea" id="RHEA-COMP:9752"/>
        <dbReference type="Rhea" id="RHEA-COMP:11877"/>
        <dbReference type="ChEBI" id="CHEBI:15377"/>
        <dbReference type="ChEBI" id="CHEBI:17154"/>
        <dbReference type="ChEBI" id="CHEBI:29969"/>
        <dbReference type="ChEBI" id="CHEBI:57540"/>
        <dbReference type="ChEBI" id="CHEBI:87830"/>
        <dbReference type="ChEBI" id="CHEBI:87832"/>
    </reaction>
</comment>
<dbReference type="Proteomes" id="UP000824190">
    <property type="component" value="Unassembled WGS sequence"/>
</dbReference>
<evidence type="ECO:0000256" key="1">
    <source>
        <dbReference type="ARBA" id="ARBA00022679"/>
    </source>
</evidence>
<comment type="cofactor">
    <cofactor evidence="3">
        <name>Zn(2+)</name>
        <dbReference type="ChEBI" id="CHEBI:29105"/>
    </cofactor>
    <text evidence="3">Binds 1 zinc ion per subunit.</text>
</comment>
<comment type="subcellular location">
    <subcellularLocation>
        <location evidence="3">Cytoplasm</location>
    </subcellularLocation>
</comment>
<feature type="binding site" evidence="3">
    <location>
        <position position="68"/>
    </location>
    <ligand>
        <name>substrate</name>
    </ligand>
</feature>
<dbReference type="EMBL" id="DXGC01000077">
    <property type="protein sequence ID" value="HIW91817.1"/>
    <property type="molecule type" value="Genomic_DNA"/>
</dbReference>
<dbReference type="InterPro" id="IPR027546">
    <property type="entry name" value="Sirtuin_class_III"/>
</dbReference>
<dbReference type="NCBIfam" id="NF001753">
    <property type="entry name" value="PRK00481.1-3"/>
    <property type="match status" value="1"/>
</dbReference>
<dbReference type="HAMAP" id="MF_01121">
    <property type="entry name" value="Sirtuin_ClassIII"/>
    <property type="match status" value="1"/>
</dbReference>
<keyword evidence="3" id="KW-0963">Cytoplasm</keyword>
<dbReference type="PROSITE" id="PS50305">
    <property type="entry name" value="SIRTUIN"/>
    <property type="match status" value="1"/>
</dbReference>
<dbReference type="InterPro" id="IPR026591">
    <property type="entry name" value="Sirtuin_cat_small_dom_sf"/>
</dbReference>
<organism evidence="6 7">
    <name type="scientific">Candidatus Corynebacterium avicola</name>
    <dbReference type="NCBI Taxonomy" id="2838527"/>
    <lineage>
        <taxon>Bacteria</taxon>
        <taxon>Bacillati</taxon>
        <taxon>Actinomycetota</taxon>
        <taxon>Actinomycetes</taxon>
        <taxon>Mycobacteriales</taxon>
        <taxon>Corynebacteriaceae</taxon>
        <taxon>Corynebacterium</taxon>
    </lineage>
</organism>
<keyword evidence="1" id="KW-0808">Transferase</keyword>
<feature type="binding site" evidence="3 4">
    <location>
        <position position="155"/>
    </location>
    <ligand>
        <name>Zn(2+)</name>
        <dbReference type="ChEBI" id="CHEBI:29105"/>
    </ligand>
</feature>
<dbReference type="Pfam" id="PF02146">
    <property type="entry name" value="SIR2"/>
    <property type="match status" value="1"/>
</dbReference>
<evidence type="ECO:0000256" key="2">
    <source>
        <dbReference type="ARBA" id="ARBA00023027"/>
    </source>
</evidence>
<feature type="binding site" evidence="3 4">
    <location>
        <position position="133"/>
    </location>
    <ligand>
        <name>Zn(2+)</name>
        <dbReference type="ChEBI" id="CHEBI:29105"/>
    </ligand>
</feature>
<dbReference type="GO" id="GO:0008270">
    <property type="term" value="F:zinc ion binding"/>
    <property type="evidence" value="ECO:0007669"/>
    <property type="project" value="UniProtKB-UniRule"/>
</dbReference>
<dbReference type="SUPFAM" id="SSF52467">
    <property type="entry name" value="DHS-like NAD/FAD-binding domain"/>
    <property type="match status" value="1"/>
</dbReference>
<dbReference type="AlphaFoldDB" id="A0A9D1RQB3"/>
<reference evidence="6" key="2">
    <citation type="submission" date="2021-04" db="EMBL/GenBank/DDBJ databases">
        <authorList>
            <person name="Gilroy R."/>
        </authorList>
    </citation>
    <scope>NUCLEOTIDE SEQUENCE</scope>
    <source>
        <strain evidence="6">CHK32-1732</strain>
    </source>
</reference>
<reference evidence="6" key="1">
    <citation type="journal article" date="2021" name="PeerJ">
        <title>Extensive microbial diversity within the chicken gut microbiome revealed by metagenomics and culture.</title>
        <authorList>
            <person name="Gilroy R."/>
            <person name="Ravi A."/>
            <person name="Getino M."/>
            <person name="Pursley I."/>
            <person name="Horton D.L."/>
            <person name="Alikhan N.F."/>
            <person name="Baker D."/>
            <person name="Gharbi K."/>
            <person name="Hall N."/>
            <person name="Watson M."/>
            <person name="Adriaenssens E.M."/>
            <person name="Foster-Nyarko E."/>
            <person name="Jarju S."/>
            <person name="Secka A."/>
            <person name="Antonio M."/>
            <person name="Oren A."/>
            <person name="Chaudhuri R.R."/>
            <person name="La Ragione R."/>
            <person name="Hildebrand F."/>
            <person name="Pallen M.J."/>
        </authorList>
    </citation>
    <scope>NUCLEOTIDE SEQUENCE</scope>
    <source>
        <strain evidence="6">CHK32-1732</strain>
    </source>
</reference>
<feature type="domain" description="Deacetylase sirtuin-type" evidence="5">
    <location>
        <begin position="1"/>
        <end position="252"/>
    </location>
</feature>
<evidence type="ECO:0000256" key="3">
    <source>
        <dbReference type="HAMAP-Rule" id="MF_01121"/>
    </source>
</evidence>
<dbReference type="InterPro" id="IPR050134">
    <property type="entry name" value="NAD-dep_sirtuin_deacylases"/>
</dbReference>
<name>A0A9D1RQB3_9CORY</name>
<sequence>MSELPQDLATAVRDARRVEVFTGAGISADSGLDTFRDATTGLWSHVDPQAMASIDSWARDPEPMWAWYLWRAAKARTADPNPGHTAIADWPNLAEGVDVHVTTQNIDDLHERAGSSDVSHLHGSLFAFRCTICGAPAAEPELPTEPVERLTPPSCSLCGNPVRPGVVWFGEALPQQDFAEAEQSMQNCDLVVIVGTSGVVYPAAGLPQVAAARGVPIVEISAADTDLTPLTTWSLRTTAAEGLPALVDLLDQ</sequence>
<comment type="catalytic activity">
    <reaction evidence="3">
        <text>N(6)-acetyl-L-lysyl-[protein] + NAD(+) + H2O = 2''-O-acetyl-ADP-D-ribose + nicotinamide + L-lysyl-[protein]</text>
        <dbReference type="Rhea" id="RHEA:43636"/>
        <dbReference type="Rhea" id="RHEA-COMP:9752"/>
        <dbReference type="Rhea" id="RHEA-COMP:10731"/>
        <dbReference type="ChEBI" id="CHEBI:15377"/>
        <dbReference type="ChEBI" id="CHEBI:17154"/>
        <dbReference type="ChEBI" id="CHEBI:29969"/>
        <dbReference type="ChEBI" id="CHEBI:57540"/>
        <dbReference type="ChEBI" id="CHEBI:61930"/>
        <dbReference type="ChEBI" id="CHEBI:83767"/>
        <dbReference type="EC" id="2.3.1.286"/>
    </reaction>
</comment>
<dbReference type="InterPro" id="IPR029035">
    <property type="entry name" value="DHS-like_NAD/FAD-binding_dom"/>
</dbReference>
<evidence type="ECO:0000259" key="5">
    <source>
        <dbReference type="PROSITE" id="PS50305"/>
    </source>
</evidence>
<dbReference type="PANTHER" id="PTHR11085">
    <property type="entry name" value="NAD-DEPENDENT PROTEIN DEACYLASE SIRTUIN-5, MITOCHONDRIAL-RELATED"/>
    <property type="match status" value="1"/>
</dbReference>
<dbReference type="InterPro" id="IPR003000">
    <property type="entry name" value="Sirtuin"/>
</dbReference>
<proteinExistence type="inferred from homology"/>
<evidence type="ECO:0000313" key="6">
    <source>
        <dbReference type="EMBL" id="HIW91817.1"/>
    </source>
</evidence>
<dbReference type="Gene3D" id="3.30.1600.10">
    <property type="entry name" value="SIR2/SIRT2 'Small Domain"/>
    <property type="match status" value="1"/>
</dbReference>
<evidence type="ECO:0000256" key="4">
    <source>
        <dbReference type="PROSITE-ProRule" id="PRU00236"/>
    </source>
</evidence>
<dbReference type="GO" id="GO:0036054">
    <property type="term" value="F:protein-malonyllysine demalonylase activity"/>
    <property type="evidence" value="ECO:0007669"/>
    <property type="project" value="InterPro"/>
</dbReference>
<comment type="caution">
    <text evidence="3">Lacks conserved residue(s) required for the propagation of feature annotation.</text>
</comment>
<keyword evidence="3 4" id="KW-0862">Zinc</keyword>
<feature type="binding site" evidence="3">
    <location>
        <position position="239"/>
    </location>
    <ligand>
        <name>NAD(+)</name>
        <dbReference type="ChEBI" id="CHEBI:57540"/>
    </ligand>
</feature>
<comment type="similarity">
    <text evidence="3">Belongs to the sirtuin family. Class III subfamily.</text>
</comment>
<feature type="binding site" evidence="3">
    <location>
        <begin position="195"/>
        <end position="197"/>
    </location>
    <ligand>
        <name>NAD(+)</name>
        <dbReference type="ChEBI" id="CHEBI:57540"/>
    </ligand>
</feature>
<comment type="domain">
    <text evidence="3">2 residues (Tyr-68 and Arg-71) present in a large hydrophobic pocket are probably involved in substrate specificity. They are important for desuccinylation activity, but dispensable for deacetylation activity.</text>
</comment>
<gene>
    <name evidence="3" type="primary">cobB</name>
    <name evidence="6" type="ORF">H9870_09185</name>
</gene>
<keyword evidence="3 4" id="KW-0479">Metal-binding</keyword>
<evidence type="ECO:0000313" key="7">
    <source>
        <dbReference type="Proteomes" id="UP000824190"/>
    </source>
</evidence>
<feature type="binding site" evidence="3 4">
    <location>
        <position position="158"/>
    </location>
    <ligand>
        <name>Zn(2+)</name>
        <dbReference type="ChEBI" id="CHEBI:29105"/>
    </ligand>
</feature>
<accession>A0A9D1RQB3</accession>
<keyword evidence="2 3" id="KW-0520">NAD</keyword>